<dbReference type="Proteomes" id="UP000001366">
    <property type="component" value="Chromosome"/>
</dbReference>
<evidence type="ECO:0000313" key="3">
    <source>
        <dbReference type="EMBL" id="ACO03035.1"/>
    </source>
</evidence>
<dbReference type="NCBIfam" id="TIGR01905">
    <property type="entry name" value="paired_CXXCH_1"/>
    <property type="match status" value="1"/>
</dbReference>
<dbReference type="InterPro" id="IPR036280">
    <property type="entry name" value="Multihaem_cyt_sf"/>
</dbReference>
<feature type="domain" description="Doubled CXXCH motif" evidence="2">
    <location>
        <begin position="164"/>
        <end position="194"/>
    </location>
</feature>
<organism evidence="3 4">
    <name type="scientific">Persephonella marina (strain DSM 14350 / EX-H1)</name>
    <dbReference type="NCBI Taxonomy" id="123214"/>
    <lineage>
        <taxon>Bacteria</taxon>
        <taxon>Pseudomonadati</taxon>
        <taxon>Aquificota</taxon>
        <taxon>Aquificia</taxon>
        <taxon>Aquificales</taxon>
        <taxon>Hydrogenothermaceae</taxon>
        <taxon>Persephonella</taxon>
    </lineage>
</organism>
<dbReference type="InterPro" id="IPR010177">
    <property type="entry name" value="Paired_CXXCH_1"/>
</dbReference>
<evidence type="ECO:0000259" key="2">
    <source>
        <dbReference type="Pfam" id="PF09699"/>
    </source>
</evidence>
<dbReference type="KEGG" id="pmx:PERMA_1453"/>
<dbReference type="SUPFAM" id="SSF48695">
    <property type="entry name" value="Multiheme cytochromes"/>
    <property type="match status" value="1"/>
</dbReference>
<dbReference type="STRING" id="123214.PERMA_1453"/>
<dbReference type="PaxDb" id="123214-PERMA_1453"/>
<keyword evidence="1" id="KW-0732">Signal</keyword>
<dbReference type="OrthoDB" id="9783112at2"/>
<accession>C0QRC5</accession>
<gene>
    <name evidence="3" type="ordered locus">PERMA_1453</name>
</gene>
<evidence type="ECO:0000256" key="1">
    <source>
        <dbReference type="SAM" id="SignalP"/>
    </source>
</evidence>
<name>C0QRC5_PERMH</name>
<dbReference type="EMBL" id="CP001230">
    <property type="protein sequence ID" value="ACO03035.1"/>
    <property type="molecule type" value="Genomic_DNA"/>
</dbReference>
<keyword evidence="4" id="KW-1185">Reference proteome</keyword>
<dbReference type="eggNOG" id="COG3303">
    <property type="taxonomic scope" value="Bacteria"/>
</dbReference>
<reference evidence="3 4" key="1">
    <citation type="journal article" date="2009" name="J. Bacteriol.">
        <title>Complete and draft genome sequences of six members of the Aquificales.</title>
        <authorList>
            <person name="Reysenbach A.L."/>
            <person name="Hamamura N."/>
            <person name="Podar M."/>
            <person name="Griffiths E."/>
            <person name="Ferreira S."/>
            <person name="Hochstein R."/>
            <person name="Heidelberg J."/>
            <person name="Johnson J."/>
            <person name="Mead D."/>
            <person name="Pohorille A."/>
            <person name="Sarmiento M."/>
            <person name="Schweighofer K."/>
            <person name="Seshadri R."/>
            <person name="Voytek M.A."/>
        </authorList>
    </citation>
    <scope>NUCLEOTIDE SEQUENCE [LARGE SCALE GENOMIC DNA]</scope>
    <source>
        <strain evidence="4">DSM 14350 / EX-H1</strain>
    </source>
</reference>
<feature type="signal peptide" evidence="1">
    <location>
        <begin position="1"/>
        <end position="20"/>
    </location>
</feature>
<dbReference type="Pfam" id="PF09699">
    <property type="entry name" value="Paired_CXXCH_1"/>
    <property type="match status" value="1"/>
</dbReference>
<feature type="chain" id="PRO_5002900731" evidence="1">
    <location>
        <begin position="21"/>
        <end position="195"/>
    </location>
</feature>
<protein>
    <submittedName>
        <fullName evidence="3">Cytochrome c family protein</fullName>
    </submittedName>
</protein>
<dbReference type="AlphaFoldDB" id="C0QRC5"/>
<evidence type="ECO:0000313" key="4">
    <source>
        <dbReference type="Proteomes" id="UP000001366"/>
    </source>
</evidence>
<sequence>MFFFYLIVFLSFSASLYAGIEDTKHNLAEHNGRLLNPNVEGSQLALCIWCHTLNINTSFVEVEFKWDPQKPVENFTIYGQSKKKKILKEMLPASLACLTCHDGANAPNITFGRASTGVSVHSHPVFVVYRPGTYYLKPFNSPLIGWGKKNFVGDLVKDYNGRIQCGSCHDPHSTNKLFLRHPNKGSMFCMGCHEL</sequence>
<dbReference type="RefSeq" id="WP_012675274.1">
    <property type="nucleotide sequence ID" value="NC_012440.1"/>
</dbReference>
<dbReference type="HOGENOM" id="CLU_1395198_0_0_0"/>
<proteinExistence type="predicted"/>